<evidence type="ECO:0000313" key="1">
    <source>
        <dbReference type="EMBL" id="PPQ70943.1"/>
    </source>
</evidence>
<proteinExistence type="predicted"/>
<name>A0A409VXI9_PSICY</name>
<dbReference type="AlphaFoldDB" id="A0A409VXI9"/>
<comment type="caution">
    <text evidence="1">The sequence shown here is derived from an EMBL/GenBank/DDBJ whole genome shotgun (WGS) entry which is preliminary data.</text>
</comment>
<dbReference type="InParanoid" id="A0A409VXI9"/>
<evidence type="ECO:0000313" key="2">
    <source>
        <dbReference type="Proteomes" id="UP000283269"/>
    </source>
</evidence>
<organism evidence="1 2">
    <name type="scientific">Psilocybe cyanescens</name>
    <dbReference type="NCBI Taxonomy" id="93625"/>
    <lineage>
        <taxon>Eukaryota</taxon>
        <taxon>Fungi</taxon>
        <taxon>Dikarya</taxon>
        <taxon>Basidiomycota</taxon>
        <taxon>Agaricomycotina</taxon>
        <taxon>Agaricomycetes</taxon>
        <taxon>Agaricomycetidae</taxon>
        <taxon>Agaricales</taxon>
        <taxon>Agaricineae</taxon>
        <taxon>Strophariaceae</taxon>
        <taxon>Psilocybe</taxon>
    </lineage>
</organism>
<dbReference type="Proteomes" id="UP000283269">
    <property type="component" value="Unassembled WGS sequence"/>
</dbReference>
<reference evidence="1 2" key="1">
    <citation type="journal article" date="2018" name="Evol. Lett.">
        <title>Horizontal gene cluster transfer increased hallucinogenic mushroom diversity.</title>
        <authorList>
            <person name="Reynolds H.T."/>
            <person name="Vijayakumar V."/>
            <person name="Gluck-Thaler E."/>
            <person name="Korotkin H.B."/>
            <person name="Matheny P.B."/>
            <person name="Slot J.C."/>
        </authorList>
    </citation>
    <scope>NUCLEOTIDE SEQUENCE [LARGE SCALE GENOMIC DNA]</scope>
    <source>
        <strain evidence="1 2">2631</strain>
    </source>
</reference>
<protein>
    <submittedName>
        <fullName evidence="1">Uncharacterized protein</fullName>
    </submittedName>
</protein>
<accession>A0A409VXI9</accession>
<gene>
    <name evidence="1" type="ORF">CVT25_013292</name>
</gene>
<sequence>MSTEDDWRASWAAAIVADPYSSENVESRLQDLLDGKTVLGATGFDKKNAKNILEGFVQNVNWSFKPSVFDDMWHAVFKIAKNLRCTERVRDATYLWTETYLLDEAWDACPSEEADKDHPVVDGEYDNSWIAASLGDARLFALGYGYSAFAWNALLDGLGLVGEETNSDSMRIGSCSQLLAAGQRLKLRIHGGGDNHETPGFAGRYLKAGPKKEIDLAQKEGEVFWNDIIKALEDQQSKSGAKAEALLKLTLKHLKSGSRDKTSVEVANIICPGQ</sequence>
<dbReference type="EMBL" id="NHYD01003883">
    <property type="protein sequence ID" value="PPQ70943.1"/>
    <property type="molecule type" value="Genomic_DNA"/>
</dbReference>
<dbReference type="OrthoDB" id="2967766at2759"/>
<keyword evidence="2" id="KW-1185">Reference proteome</keyword>